<accession>A0A3R6HBB6</accession>
<proteinExistence type="predicted"/>
<dbReference type="Gene3D" id="2.180.10.10">
    <property type="entry name" value="RHS repeat-associated core"/>
    <property type="match status" value="1"/>
</dbReference>
<comment type="caution">
    <text evidence="1">The sequence shown here is derived from an EMBL/GenBank/DDBJ whole genome shotgun (WGS) entry which is preliminary data.</text>
</comment>
<dbReference type="EMBL" id="QSHO01000034">
    <property type="protein sequence ID" value="RHC11935.1"/>
    <property type="molecule type" value="Genomic_DNA"/>
</dbReference>
<dbReference type="InterPro" id="IPR022385">
    <property type="entry name" value="Rhs_assc_core"/>
</dbReference>
<organism evidence="1 2">
    <name type="scientific">Roseburia intestinalis</name>
    <dbReference type="NCBI Taxonomy" id="166486"/>
    <lineage>
        <taxon>Bacteria</taxon>
        <taxon>Bacillati</taxon>
        <taxon>Bacillota</taxon>
        <taxon>Clostridia</taxon>
        <taxon>Lachnospirales</taxon>
        <taxon>Lachnospiraceae</taxon>
        <taxon>Roseburia</taxon>
    </lineage>
</organism>
<dbReference type="AlphaFoldDB" id="A0A3R6HBB6"/>
<dbReference type="NCBIfam" id="TIGR03696">
    <property type="entry name" value="Rhs_assc_core"/>
    <property type="match status" value="1"/>
</dbReference>
<protein>
    <submittedName>
        <fullName evidence="1">RHS repeat-associated core domain-containing protein</fullName>
    </submittedName>
</protein>
<dbReference type="PANTHER" id="PTHR32305:SF15">
    <property type="entry name" value="PROTEIN RHSA-RELATED"/>
    <property type="match status" value="1"/>
</dbReference>
<evidence type="ECO:0000313" key="2">
    <source>
        <dbReference type="Proteomes" id="UP000283513"/>
    </source>
</evidence>
<gene>
    <name evidence="1" type="ORF">DW856_19610</name>
</gene>
<sequence>MFKIVIIRVILSDIQKNCYDAEGLRAEMEENGRLVQFLYNEDREVVAEKDCSGNIIRYIRGLGLISSDSENAKTYYHYVSDEQGSVSHIIRDEDKESGVSAQGREQDRILNQYEYDAFGNTISCKEQVENRFRYMGEQYDPLTGQYYLRARYYNPVIARFTQEDTYYGDGLNLYTYCRNNPILNHDPTGHGTKENSPYSRKEQQYIDAGADPDTAKLAAQCYPDANSKQDLYNKYKSQGYNATDAKKLANYEIVHGEERAKNYAANNLKKSGPDYTATSPRDNVNTDWRTQERLNAQKKASNSQLMPMNLQFFAAKGDESGSKSGSNTVYSYDGVKQVSEYLQSQGVPRAYRKQILESFDVETIKLQTAGESTYGLRFYGGNANAEGRYLFETFSPLTNRQNLALPYEWNSMTGIQQFQVRNGTTMITGKAAAQKSFGSQYIGGANQWYINNLEDLIKCR</sequence>
<name>A0A3R6HBB6_9FIRM</name>
<dbReference type="PANTHER" id="PTHR32305">
    <property type="match status" value="1"/>
</dbReference>
<evidence type="ECO:0000313" key="1">
    <source>
        <dbReference type="EMBL" id="RHC11935.1"/>
    </source>
</evidence>
<reference evidence="1 2" key="1">
    <citation type="submission" date="2018-08" db="EMBL/GenBank/DDBJ databases">
        <title>A genome reference for cultivated species of the human gut microbiota.</title>
        <authorList>
            <person name="Zou Y."/>
            <person name="Xue W."/>
            <person name="Luo G."/>
        </authorList>
    </citation>
    <scope>NUCLEOTIDE SEQUENCE [LARGE SCALE GENOMIC DNA]</scope>
    <source>
        <strain evidence="1 2">AM37-1AC</strain>
    </source>
</reference>
<dbReference type="Proteomes" id="UP000283513">
    <property type="component" value="Unassembled WGS sequence"/>
</dbReference>
<dbReference type="InterPro" id="IPR050708">
    <property type="entry name" value="T6SS_VgrG/RHS"/>
</dbReference>